<evidence type="ECO:0000313" key="1">
    <source>
        <dbReference type="EMBL" id="HAE94695.1"/>
    </source>
</evidence>
<accession>A0A3B9L286</accession>
<dbReference type="EMBL" id="DMBR01000274">
    <property type="protein sequence ID" value="HAE94695.1"/>
    <property type="molecule type" value="Genomic_DNA"/>
</dbReference>
<evidence type="ECO:0000313" key="2">
    <source>
        <dbReference type="Proteomes" id="UP000259173"/>
    </source>
</evidence>
<name>A0A3B9L286_9PROT</name>
<dbReference type="InterPro" id="IPR027417">
    <property type="entry name" value="P-loop_NTPase"/>
</dbReference>
<proteinExistence type="predicted"/>
<protein>
    <recommendedName>
        <fullName evidence="3">Sulfotransferase domain-containing protein</fullName>
    </recommendedName>
</protein>
<gene>
    <name evidence="1" type="ORF">DCG65_09050</name>
</gene>
<organism evidence="1 2">
    <name type="scientific">Hyphomonas atlantica</name>
    <dbReference type="NCBI Taxonomy" id="1280948"/>
    <lineage>
        <taxon>Bacteria</taxon>
        <taxon>Pseudomonadati</taxon>
        <taxon>Pseudomonadota</taxon>
        <taxon>Alphaproteobacteria</taxon>
        <taxon>Hyphomonadales</taxon>
        <taxon>Hyphomonadaceae</taxon>
        <taxon>Hyphomonas</taxon>
    </lineage>
</organism>
<dbReference type="AlphaFoldDB" id="A0A3B9L286"/>
<sequence length="301" mass="33733">MAKLRWLVSGVGRSGTTLTYSVLLSAARAEVPNTLGRYEPFLWGEQTWDKLPSEFGDAFSRTDAISAAGIFAHKQIPLFLDSNTPQMRAFLDETLPRNRSVVAKLIRGAGRLAAFLEHDPDLKIVHLVRNPLDVVNSALLHFSFFGGEFHKSDEARFEAEAQSKFPGAHRQIESEPEAIKALEWWRLMNEAALKSAEQFPDRLMVYPYERLMEDVAGGMAEIISFLGGQGTAINEELLSEKVGPVTHYKCVRACDRDEIMPFVNDYFSDQRIFSREGDASHVSAWRSKLHEKYAACVAGPP</sequence>
<feature type="non-terminal residue" evidence="1">
    <location>
        <position position="301"/>
    </location>
</feature>
<evidence type="ECO:0008006" key="3">
    <source>
        <dbReference type="Google" id="ProtNLM"/>
    </source>
</evidence>
<dbReference type="Gene3D" id="3.40.50.300">
    <property type="entry name" value="P-loop containing nucleotide triphosphate hydrolases"/>
    <property type="match status" value="1"/>
</dbReference>
<reference evidence="1 2" key="1">
    <citation type="journal article" date="2018" name="Nat. Biotechnol.">
        <title>A standardized bacterial taxonomy based on genome phylogeny substantially revises the tree of life.</title>
        <authorList>
            <person name="Parks D.H."/>
            <person name="Chuvochina M."/>
            <person name="Waite D.W."/>
            <person name="Rinke C."/>
            <person name="Skarshewski A."/>
            <person name="Chaumeil P.A."/>
            <person name="Hugenholtz P."/>
        </authorList>
    </citation>
    <scope>NUCLEOTIDE SEQUENCE [LARGE SCALE GENOMIC DNA]</scope>
    <source>
        <strain evidence="1">UBA8557</strain>
    </source>
</reference>
<dbReference type="Proteomes" id="UP000259173">
    <property type="component" value="Unassembled WGS sequence"/>
</dbReference>
<comment type="caution">
    <text evidence="1">The sequence shown here is derived from an EMBL/GenBank/DDBJ whole genome shotgun (WGS) entry which is preliminary data.</text>
</comment>
<dbReference type="Pfam" id="PF13469">
    <property type="entry name" value="Sulfotransfer_3"/>
    <property type="match status" value="1"/>
</dbReference>
<dbReference type="SUPFAM" id="SSF52540">
    <property type="entry name" value="P-loop containing nucleoside triphosphate hydrolases"/>
    <property type="match status" value="1"/>
</dbReference>